<dbReference type="PANTHER" id="PTHR30204">
    <property type="entry name" value="REDOX-CYCLING DRUG-SENSING TRANSCRIPTIONAL ACTIVATOR SOXR"/>
    <property type="match status" value="1"/>
</dbReference>
<feature type="domain" description="HTH merR-type" evidence="2">
    <location>
        <begin position="1"/>
        <end position="71"/>
    </location>
</feature>
<dbReference type="RefSeq" id="WP_114408534.1">
    <property type="nucleotide sequence ID" value="NZ_QOWE01000022.1"/>
</dbReference>
<dbReference type="SMART" id="SM00422">
    <property type="entry name" value="HTH_MERR"/>
    <property type="match status" value="1"/>
</dbReference>
<dbReference type="PROSITE" id="PS00552">
    <property type="entry name" value="HTH_MERR_1"/>
    <property type="match status" value="1"/>
</dbReference>
<accession>A0A368JHB4</accession>
<dbReference type="Proteomes" id="UP000253383">
    <property type="component" value="Unassembled WGS sequence"/>
</dbReference>
<dbReference type="InterPro" id="IPR000551">
    <property type="entry name" value="MerR-type_HTH_dom"/>
</dbReference>
<dbReference type="AlphaFoldDB" id="A0A368JHB4"/>
<gene>
    <name evidence="3" type="ORF">DUE52_23610</name>
</gene>
<dbReference type="InterPro" id="IPR009061">
    <property type="entry name" value="DNA-bd_dom_put_sf"/>
</dbReference>
<reference evidence="3 4" key="1">
    <citation type="submission" date="2018-07" db="EMBL/GenBank/DDBJ databases">
        <title>Genome analysis of Larkinella rosea.</title>
        <authorList>
            <person name="Zhou Z."/>
            <person name="Wang G."/>
        </authorList>
    </citation>
    <scope>NUCLEOTIDE SEQUENCE [LARGE SCALE GENOMIC DNA]</scope>
    <source>
        <strain evidence="4">zzj9</strain>
    </source>
</reference>
<dbReference type="Pfam" id="PF13411">
    <property type="entry name" value="MerR_1"/>
    <property type="match status" value="1"/>
</dbReference>
<dbReference type="SUPFAM" id="SSF46955">
    <property type="entry name" value="Putative DNA-binding domain"/>
    <property type="match status" value="1"/>
</dbReference>
<dbReference type="OrthoDB" id="9791488at2"/>
<evidence type="ECO:0000313" key="3">
    <source>
        <dbReference type="EMBL" id="RCR67047.1"/>
    </source>
</evidence>
<dbReference type="GO" id="GO:0003677">
    <property type="term" value="F:DNA binding"/>
    <property type="evidence" value="ECO:0007669"/>
    <property type="project" value="UniProtKB-KW"/>
</dbReference>
<protein>
    <submittedName>
        <fullName evidence="3">MerR family transcriptional regulator</fullName>
    </submittedName>
</protein>
<evidence type="ECO:0000313" key="4">
    <source>
        <dbReference type="Proteomes" id="UP000253383"/>
    </source>
</evidence>
<dbReference type="Gene3D" id="1.10.1660.10">
    <property type="match status" value="1"/>
</dbReference>
<organism evidence="3 4">
    <name type="scientific">Larkinella punicea</name>
    <dbReference type="NCBI Taxonomy" id="2315727"/>
    <lineage>
        <taxon>Bacteria</taxon>
        <taxon>Pseudomonadati</taxon>
        <taxon>Bacteroidota</taxon>
        <taxon>Cytophagia</taxon>
        <taxon>Cytophagales</taxon>
        <taxon>Spirosomataceae</taxon>
        <taxon>Larkinella</taxon>
    </lineage>
</organism>
<keyword evidence="1" id="KW-0238">DNA-binding</keyword>
<dbReference type="InterPro" id="IPR047057">
    <property type="entry name" value="MerR_fam"/>
</dbReference>
<dbReference type="EMBL" id="QOWE01000022">
    <property type="protein sequence ID" value="RCR67047.1"/>
    <property type="molecule type" value="Genomic_DNA"/>
</dbReference>
<evidence type="ECO:0000256" key="1">
    <source>
        <dbReference type="ARBA" id="ARBA00023125"/>
    </source>
</evidence>
<evidence type="ECO:0000259" key="2">
    <source>
        <dbReference type="PROSITE" id="PS50937"/>
    </source>
</evidence>
<dbReference type="GO" id="GO:0003700">
    <property type="term" value="F:DNA-binding transcription factor activity"/>
    <property type="evidence" value="ECO:0007669"/>
    <property type="project" value="InterPro"/>
</dbReference>
<keyword evidence="4" id="KW-1185">Reference proteome</keyword>
<dbReference type="PROSITE" id="PS50937">
    <property type="entry name" value="HTH_MERR_2"/>
    <property type="match status" value="1"/>
</dbReference>
<proteinExistence type="predicted"/>
<sequence length="150" mass="17003">MLIGELSKQTGLSRDTIRFYEKQGLIPVGRKERRFNNYKEYTAITVERLQQIKRIKAFGFTLNETAEFLDMIEMNQASCGNVSEKIADKVALIDQKIAQLQEIKTLMTNSVEKCLQDCAPANPDENCPILTSDTFAEQSQVKNGSMRVGY</sequence>
<name>A0A368JHB4_9BACT</name>
<comment type="caution">
    <text evidence="3">The sequence shown here is derived from an EMBL/GenBank/DDBJ whole genome shotgun (WGS) entry which is preliminary data.</text>
</comment>
<dbReference type="PANTHER" id="PTHR30204:SF92">
    <property type="entry name" value="HTH-TYPE TRANSCRIPTIONAL REGULATOR ZNTR"/>
    <property type="match status" value="1"/>
</dbReference>